<dbReference type="Pfam" id="PF03793">
    <property type="entry name" value="PASTA"/>
    <property type="match status" value="2"/>
</dbReference>
<proteinExistence type="predicted"/>
<keyword evidence="4" id="KW-1185">Reference proteome</keyword>
<dbReference type="RefSeq" id="WP_343785510.1">
    <property type="nucleotide sequence ID" value="NZ_BAAAFH010000003.1"/>
</dbReference>
<evidence type="ECO:0000256" key="1">
    <source>
        <dbReference type="SAM" id="Phobius"/>
    </source>
</evidence>
<keyword evidence="1" id="KW-0472">Membrane</keyword>
<sequence>MGSFFVKLFNFIKSRTFLINIALIIIAVLSIIFGTLSYLDTFTRFGQKIEVPDLVGDKVNLEEIDAYLSGKEIGYEVLDSVYRTDLPPGTVFFQQPGPTSQTGVYVKEGRKVKLRVATRFRMVEMPALAGKTSKRFAEQILENRGLIPVIEFQPSIEGKDQVLEQKYKGKKVTPGEKLPIGSKIVLVVSRGPSVQTVSVPNLEGMTISEARNRLEQQNLSLYVLCQTCPDEASKEKAVVVRQMPDASGESVISAGGTVTVWAE</sequence>
<feature type="domain" description="PASTA" evidence="2">
    <location>
        <begin position="45"/>
        <end position="118"/>
    </location>
</feature>
<feature type="domain" description="PASTA" evidence="2">
    <location>
        <begin position="119"/>
        <end position="190"/>
    </location>
</feature>
<evidence type="ECO:0000259" key="2">
    <source>
        <dbReference type="PROSITE" id="PS51178"/>
    </source>
</evidence>
<organism evidence="3 4">
    <name type="scientific">Wandonia haliotis</name>
    <dbReference type="NCBI Taxonomy" id="574963"/>
    <lineage>
        <taxon>Bacteria</taxon>
        <taxon>Pseudomonadati</taxon>
        <taxon>Bacteroidota</taxon>
        <taxon>Flavobacteriia</taxon>
        <taxon>Flavobacteriales</taxon>
        <taxon>Crocinitomicaceae</taxon>
        <taxon>Wandonia</taxon>
    </lineage>
</organism>
<keyword evidence="1" id="KW-0812">Transmembrane</keyword>
<dbReference type="SMART" id="SM00740">
    <property type="entry name" value="PASTA"/>
    <property type="match status" value="3"/>
</dbReference>
<dbReference type="Gene3D" id="3.30.10.20">
    <property type="match status" value="3"/>
</dbReference>
<dbReference type="CDD" id="cd06577">
    <property type="entry name" value="PASTA_pknB"/>
    <property type="match status" value="3"/>
</dbReference>
<keyword evidence="1" id="KW-1133">Transmembrane helix</keyword>
<accession>A0ABP3XYU2</accession>
<comment type="caution">
    <text evidence="3">The sequence shown here is derived from an EMBL/GenBank/DDBJ whole genome shotgun (WGS) entry which is preliminary data.</text>
</comment>
<feature type="domain" description="PASTA" evidence="2">
    <location>
        <begin position="193"/>
        <end position="263"/>
    </location>
</feature>
<evidence type="ECO:0000313" key="3">
    <source>
        <dbReference type="EMBL" id="GAA0874610.1"/>
    </source>
</evidence>
<protein>
    <recommendedName>
        <fullName evidence="2">PASTA domain-containing protein</fullName>
    </recommendedName>
</protein>
<dbReference type="Proteomes" id="UP001501126">
    <property type="component" value="Unassembled WGS sequence"/>
</dbReference>
<name>A0ABP3XYU2_9FLAO</name>
<reference evidence="4" key="1">
    <citation type="journal article" date="2019" name="Int. J. Syst. Evol. Microbiol.">
        <title>The Global Catalogue of Microorganisms (GCM) 10K type strain sequencing project: providing services to taxonomists for standard genome sequencing and annotation.</title>
        <authorList>
            <consortium name="The Broad Institute Genomics Platform"/>
            <consortium name="The Broad Institute Genome Sequencing Center for Infectious Disease"/>
            <person name="Wu L."/>
            <person name="Ma J."/>
        </authorList>
    </citation>
    <scope>NUCLEOTIDE SEQUENCE [LARGE SCALE GENOMIC DNA]</scope>
    <source>
        <strain evidence="4">JCM 16083</strain>
    </source>
</reference>
<feature type="transmembrane region" description="Helical" evidence="1">
    <location>
        <begin position="17"/>
        <end position="39"/>
    </location>
</feature>
<evidence type="ECO:0000313" key="4">
    <source>
        <dbReference type="Proteomes" id="UP001501126"/>
    </source>
</evidence>
<dbReference type="EMBL" id="BAAAFH010000003">
    <property type="protein sequence ID" value="GAA0874610.1"/>
    <property type="molecule type" value="Genomic_DNA"/>
</dbReference>
<gene>
    <name evidence="3" type="ORF">GCM10009118_10180</name>
</gene>
<dbReference type="InterPro" id="IPR005543">
    <property type="entry name" value="PASTA_dom"/>
</dbReference>
<dbReference type="PROSITE" id="PS51178">
    <property type="entry name" value="PASTA"/>
    <property type="match status" value="3"/>
</dbReference>